<proteinExistence type="predicted"/>
<evidence type="ECO:0008006" key="3">
    <source>
        <dbReference type="Google" id="ProtNLM"/>
    </source>
</evidence>
<gene>
    <name evidence="1" type="ORF">JFL43_17075</name>
</gene>
<dbReference type="EMBL" id="JAEOAH010000033">
    <property type="protein sequence ID" value="MBK3496539.1"/>
    <property type="molecule type" value="Genomic_DNA"/>
</dbReference>
<evidence type="ECO:0000313" key="1">
    <source>
        <dbReference type="EMBL" id="MBK3496539.1"/>
    </source>
</evidence>
<dbReference type="Proteomes" id="UP000618943">
    <property type="component" value="Unassembled WGS sequence"/>
</dbReference>
<reference evidence="1 2" key="1">
    <citation type="submission" date="2020-12" db="EMBL/GenBank/DDBJ databases">
        <title>YIM B01967 draft genome.</title>
        <authorList>
            <person name="Yan X."/>
        </authorList>
    </citation>
    <scope>NUCLEOTIDE SEQUENCE [LARGE SCALE GENOMIC DNA]</scope>
    <source>
        <strain evidence="1 2">YIM B01967</strain>
    </source>
</reference>
<organism evidence="1 2">
    <name type="scientific">Viridibacillus soli</name>
    <dbReference type="NCBI Taxonomy" id="2798301"/>
    <lineage>
        <taxon>Bacteria</taxon>
        <taxon>Bacillati</taxon>
        <taxon>Bacillota</taxon>
        <taxon>Bacilli</taxon>
        <taxon>Bacillales</taxon>
        <taxon>Caryophanaceae</taxon>
        <taxon>Viridibacillus</taxon>
    </lineage>
</organism>
<evidence type="ECO:0000313" key="2">
    <source>
        <dbReference type="Proteomes" id="UP000618943"/>
    </source>
</evidence>
<name>A0ABS1HAR8_9BACL</name>
<keyword evidence="2" id="KW-1185">Reference proteome</keyword>
<protein>
    <recommendedName>
        <fullName evidence="3">NYN domain-containing protein</fullName>
    </recommendedName>
</protein>
<comment type="caution">
    <text evidence="1">The sequence shown here is derived from an EMBL/GenBank/DDBJ whole genome shotgun (WGS) entry which is preliminary data.</text>
</comment>
<accession>A0ABS1HAR8</accession>
<sequence>MAVLILDALNLIIYLPFLKPDEEDISKNIEALKKHNWYIALLEDGELKELIVHDKDVRQIIGRFNYEKLSRQSYQIKCERKLEDVLKKKMVA</sequence>
<dbReference type="RefSeq" id="WP_200749994.1">
    <property type="nucleotide sequence ID" value="NZ_JAEOAH010000033.1"/>
</dbReference>